<feature type="compositionally biased region" description="Polar residues" evidence="1">
    <location>
        <begin position="101"/>
        <end position="130"/>
    </location>
</feature>
<reference evidence="3" key="1">
    <citation type="submission" date="2021-03" db="EMBL/GenBank/DDBJ databases">
        <authorList>
            <person name="Tagirdzhanova G."/>
        </authorList>
    </citation>
    <scope>NUCLEOTIDE SEQUENCE</scope>
</reference>
<name>A0A8H3F9X1_9LECA</name>
<gene>
    <name evidence="3" type="ORF">HETSPECPRED_004083</name>
</gene>
<feature type="region of interest" description="Disordered" evidence="1">
    <location>
        <begin position="1"/>
        <end position="27"/>
    </location>
</feature>
<proteinExistence type="predicted"/>
<accession>A0A8H3F9X1</accession>
<keyword evidence="2" id="KW-1133">Transmembrane helix</keyword>
<dbReference type="AlphaFoldDB" id="A0A8H3F9X1"/>
<protein>
    <submittedName>
        <fullName evidence="3">Uncharacterized protein</fullName>
    </submittedName>
</protein>
<feature type="region of interest" description="Disordered" evidence="1">
    <location>
        <begin position="89"/>
        <end position="185"/>
    </location>
</feature>
<keyword evidence="4" id="KW-1185">Reference proteome</keyword>
<evidence type="ECO:0000313" key="4">
    <source>
        <dbReference type="Proteomes" id="UP000664521"/>
    </source>
</evidence>
<dbReference type="OrthoDB" id="10568716at2759"/>
<comment type="caution">
    <text evidence="3">The sequence shown here is derived from an EMBL/GenBank/DDBJ whole genome shotgun (WGS) entry which is preliminary data.</text>
</comment>
<dbReference type="EMBL" id="CAJPDS010000024">
    <property type="protein sequence ID" value="CAF9919709.1"/>
    <property type="molecule type" value="Genomic_DNA"/>
</dbReference>
<sequence length="185" mass="19261">MAPLPSSSLNGTDLNGPVSSNATSSPSSYSDTITNTFFGLCALAVGTVTIWQARKYYRMPRATESGTALEEGQAVPTENHELEAITVDHSSQETVEAPVNNGDSPLTAMTLSSAEDTSPRASLVASTASSRLRHDDPVSETMPFDGLAPSDTDQLSSTLLDFPSPSGARPVIDDNGLGTLKAASN</sequence>
<feature type="transmembrane region" description="Helical" evidence="2">
    <location>
        <begin position="33"/>
        <end position="51"/>
    </location>
</feature>
<evidence type="ECO:0000256" key="2">
    <source>
        <dbReference type="SAM" id="Phobius"/>
    </source>
</evidence>
<keyword evidence="2" id="KW-0472">Membrane</keyword>
<dbReference type="Proteomes" id="UP000664521">
    <property type="component" value="Unassembled WGS sequence"/>
</dbReference>
<evidence type="ECO:0000256" key="1">
    <source>
        <dbReference type="SAM" id="MobiDB-lite"/>
    </source>
</evidence>
<organism evidence="3 4">
    <name type="scientific">Heterodermia speciosa</name>
    <dbReference type="NCBI Taxonomy" id="116794"/>
    <lineage>
        <taxon>Eukaryota</taxon>
        <taxon>Fungi</taxon>
        <taxon>Dikarya</taxon>
        <taxon>Ascomycota</taxon>
        <taxon>Pezizomycotina</taxon>
        <taxon>Lecanoromycetes</taxon>
        <taxon>OSLEUM clade</taxon>
        <taxon>Lecanoromycetidae</taxon>
        <taxon>Caliciales</taxon>
        <taxon>Physciaceae</taxon>
        <taxon>Heterodermia</taxon>
    </lineage>
</organism>
<evidence type="ECO:0000313" key="3">
    <source>
        <dbReference type="EMBL" id="CAF9919709.1"/>
    </source>
</evidence>
<keyword evidence="2" id="KW-0812">Transmembrane</keyword>
<feature type="compositionally biased region" description="Polar residues" evidence="1">
    <location>
        <begin position="1"/>
        <end position="13"/>
    </location>
</feature>